<name>A0A062XPG9_9BACT</name>
<dbReference type="Proteomes" id="UP000027284">
    <property type="component" value="Unassembled WGS sequence"/>
</dbReference>
<evidence type="ECO:0000313" key="2">
    <source>
        <dbReference type="Proteomes" id="UP000027284"/>
    </source>
</evidence>
<dbReference type="AlphaFoldDB" id="A0A062XPG9"/>
<dbReference type="EMBL" id="JMFG01000007">
    <property type="protein sequence ID" value="KDA54477.1"/>
    <property type="molecule type" value="Genomic_DNA"/>
</dbReference>
<sequence length="79" mass="9492">MRTRRLQPPDPYFSREQFLRYHHQDLAAMSEQELEKEIRRALVAASLAPVLSWATWWEQRYQAALAERTRRKGGGHERR</sequence>
<proteinExistence type="predicted"/>
<evidence type="ECO:0000313" key="1">
    <source>
        <dbReference type="EMBL" id="KDA54477.1"/>
    </source>
</evidence>
<protein>
    <submittedName>
        <fullName evidence="1">Uncharacterized protein</fullName>
    </submittedName>
</protein>
<organism evidence="1 2">
    <name type="scientific">Thermoanaerobaculum aquaticum</name>
    <dbReference type="NCBI Taxonomy" id="1312852"/>
    <lineage>
        <taxon>Bacteria</taxon>
        <taxon>Pseudomonadati</taxon>
        <taxon>Acidobacteriota</taxon>
        <taxon>Thermoanaerobaculia</taxon>
        <taxon>Thermoanaerobaculales</taxon>
        <taxon>Thermoanaerobaculaceae</taxon>
        <taxon>Thermoanaerobaculum</taxon>
    </lineage>
</organism>
<keyword evidence="2" id="KW-1185">Reference proteome</keyword>
<reference evidence="1 2" key="1">
    <citation type="submission" date="2014-04" db="EMBL/GenBank/DDBJ databases">
        <title>The Genome Sequence of Thermoanaerobaculum aquaticum MP-01, The First Cultivated Group 23 Acidobacterium.</title>
        <authorList>
            <person name="Stamps B.W."/>
            <person name="Losey N.A."/>
            <person name="Lawson P.A."/>
            <person name="Stevenson B.S."/>
        </authorList>
    </citation>
    <scope>NUCLEOTIDE SEQUENCE [LARGE SCALE GENOMIC DNA]</scope>
    <source>
        <strain evidence="1 2">MP-01</strain>
    </source>
</reference>
<dbReference type="STRING" id="1312852.EG19_10920"/>
<comment type="caution">
    <text evidence="1">The sequence shown here is derived from an EMBL/GenBank/DDBJ whole genome shotgun (WGS) entry which is preliminary data.</text>
</comment>
<gene>
    <name evidence="1" type="ORF">EG19_10920</name>
</gene>
<accession>A0A062XPG9</accession>